<accession>A0A495J633</accession>
<dbReference type="OrthoDB" id="9814774at2"/>
<comment type="caution">
    <text evidence="1">The sequence shown here is derived from an EMBL/GenBank/DDBJ whole genome shotgun (WGS) entry which is preliminary data.</text>
</comment>
<reference evidence="1 2" key="1">
    <citation type="submission" date="2018-10" db="EMBL/GenBank/DDBJ databases">
        <title>Genomic Encyclopedia of Archaeal and Bacterial Type Strains, Phase II (KMG-II): from individual species to whole genera.</title>
        <authorList>
            <person name="Goeker M."/>
        </authorList>
    </citation>
    <scope>NUCLEOTIDE SEQUENCE [LARGE SCALE GENOMIC DNA]</scope>
    <source>
        <strain evidence="1 2">DSM 18602</strain>
    </source>
</reference>
<name>A0A495J633_9SPHI</name>
<dbReference type="Proteomes" id="UP000268007">
    <property type="component" value="Unassembled WGS sequence"/>
</dbReference>
<evidence type="ECO:0000313" key="2">
    <source>
        <dbReference type="Proteomes" id="UP000268007"/>
    </source>
</evidence>
<organism evidence="1 2">
    <name type="scientific">Mucilaginibacter gracilis</name>
    <dbReference type="NCBI Taxonomy" id="423350"/>
    <lineage>
        <taxon>Bacteria</taxon>
        <taxon>Pseudomonadati</taxon>
        <taxon>Bacteroidota</taxon>
        <taxon>Sphingobacteriia</taxon>
        <taxon>Sphingobacteriales</taxon>
        <taxon>Sphingobacteriaceae</taxon>
        <taxon>Mucilaginibacter</taxon>
    </lineage>
</organism>
<dbReference type="InterPro" id="IPR027961">
    <property type="entry name" value="DUF4442"/>
</dbReference>
<sequence>MVVSETTLKWAMRFYPPLFFQRIWVQKFNKGFTGVEVKINKSVFNKNYNDSIFGGTIFAGADPFYALLFDQLLQRRGFKVRVWLKSAQIQYLKPGRTNLYFKINITEADVAEAEKILNTVGKFVKAFPIEMYNKEGELCVSLVNEVYVRNLHVGEEANIAY</sequence>
<dbReference type="RefSeq" id="WP_121199289.1">
    <property type="nucleotide sequence ID" value="NZ_RBKU01000001.1"/>
</dbReference>
<evidence type="ECO:0000313" key="1">
    <source>
        <dbReference type="EMBL" id="RKR83834.1"/>
    </source>
</evidence>
<dbReference type="AlphaFoldDB" id="A0A495J633"/>
<keyword evidence="2" id="KW-1185">Reference proteome</keyword>
<protein>
    <submittedName>
        <fullName evidence="1">Uncharacterized protein DUF4442</fullName>
    </submittedName>
</protein>
<proteinExistence type="predicted"/>
<gene>
    <name evidence="1" type="ORF">BDD43_4049</name>
</gene>
<dbReference type="Gene3D" id="3.10.129.10">
    <property type="entry name" value="Hotdog Thioesterase"/>
    <property type="match status" value="1"/>
</dbReference>
<dbReference type="EMBL" id="RBKU01000001">
    <property type="protein sequence ID" value="RKR83834.1"/>
    <property type="molecule type" value="Genomic_DNA"/>
</dbReference>
<dbReference type="InterPro" id="IPR029069">
    <property type="entry name" value="HotDog_dom_sf"/>
</dbReference>
<dbReference type="Pfam" id="PF14539">
    <property type="entry name" value="DUF4442"/>
    <property type="match status" value="1"/>
</dbReference>
<dbReference type="SUPFAM" id="SSF54637">
    <property type="entry name" value="Thioesterase/thiol ester dehydrase-isomerase"/>
    <property type="match status" value="1"/>
</dbReference>